<name>A0A382I5J0_9ZZZZ</name>
<evidence type="ECO:0000313" key="1">
    <source>
        <dbReference type="EMBL" id="SVB93971.1"/>
    </source>
</evidence>
<protein>
    <submittedName>
        <fullName evidence="1">Uncharacterized protein</fullName>
    </submittedName>
</protein>
<dbReference type="AlphaFoldDB" id="A0A382I5J0"/>
<organism evidence="1">
    <name type="scientific">marine metagenome</name>
    <dbReference type="NCBI Taxonomy" id="408172"/>
    <lineage>
        <taxon>unclassified sequences</taxon>
        <taxon>metagenomes</taxon>
        <taxon>ecological metagenomes</taxon>
    </lineage>
</organism>
<gene>
    <name evidence="1" type="ORF">METZ01_LOCUS246825</name>
</gene>
<dbReference type="EMBL" id="UINC01064881">
    <property type="protein sequence ID" value="SVB93971.1"/>
    <property type="molecule type" value="Genomic_DNA"/>
</dbReference>
<accession>A0A382I5J0</accession>
<feature type="non-terminal residue" evidence="1">
    <location>
        <position position="42"/>
    </location>
</feature>
<sequence>MDIPSSCNLDGTVKSELQFPDLIRHKQTLQVFLHDPSCHLPL</sequence>
<proteinExistence type="predicted"/>
<reference evidence="1" key="1">
    <citation type="submission" date="2018-05" db="EMBL/GenBank/DDBJ databases">
        <authorList>
            <person name="Lanie J.A."/>
            <person name="Ng W.-L."/>
            <person name="Kazmierczak K.M."/>
            <person name="Andrzejewski T.M."/>
            <person name="Davidsen T.M."/>
            <person name="Wayne K.J."/>
            <person name="Tettelin H."/>
            <person name="Glass J.I."/>
            <person name="Rusch D."/>
            <person name="Podicherti R."/>
            <person name="Tsui H.-C.T."/>
            <person name="Winkler M.E."/>
        </authorList>
    </citation>
    <scope>NUCLEOTIDE SEQUENCE</scope>
</reference>